<protein>
    <submittedName>
        <fullName evidence="4">Gluconolactonase</fullName>
    </submittedName>
</protein>
<name>A0A7I7YNN0_9MYCO</name>
<comment type="cofactor">
    <cofactor evidence="2">
        <name>Zn(2+)</name>
        <dbReference type="ChEBI" id="CHEBI:29105"/>
    </cofactor>
    <text evidence="2">Binds 1 divalent metal cation per subunit.</text>
</comment>
<dbReference type="EMBL" id="AP022614">
    <property type="protein sequence ID" value="BBZ43488.1"/>
    <property type="molecule type" value="Genomic_DNA"/>
</dbReference>
<dbReference type="GO" id="GO:0046872">
    <property type="term" value="F:metal ion binding"/>
    <property type="evidence" value="ECO:0007669"/>
    <property type="project" value="UniProtKB-KW"/>
</dbReference>
<dbReference type="OrthoDB" id="3332247at2"/>
<evidence type="ECO:0000259" key="3">
    <source>
        <dbReference type="Pfam" id="PF08450"/>
    </source>
</evidence>
<dbReference type="InterPro" id="IPR005511">
    <property type="entry name" value="SMP-30"/>
</dbReference>
<dbReference type="Gene3D" id="2.120.10.30">
    <property type="entry name" value="TolB, C-terminal domain"/>
    <property type="match status" value="1"/>
</dbReference>
<dbReference type="RefSeq" id="WP_085271289.1">
    <property type="nucleotide sequence ID" value="NZ_AP022614.1"/>
</dbReference>
<dbReference type="InterPro" id="IPR011042">
    <property type="entry name" value="6-blade_b-propeller_TolB-like"/>
</dbReference>
<dbReference type="AlphaFoldDB" id="A0A7I7YNN0"/>
<evidence type="ECO:0000256" key="2">
    <source>
        <dbReference type="PIRSR" id="PIRSR605511-2"/>
    </source>
</evidence>
<dbReference type="InterPro" id="IPR013658">
    <property type="entry name" value="SGL"/>
</dbReference>
<dbReference type="PRINTS" id="PR01790">
    <property type="entry name" value="SMP30FAMILY"/>
</dbReference>
<feature type="active site" description="Proton donor/acceptor" evidence="1">
    <location>
        <position position="237"/>
    </location>
</feature>
<sequence>MENALSSGRPDVTELHAVGRGVDRPEHVVVAGDGRVFASDKASAVAELVDENTVRRIGRAGGEPNGIAIDRDGHFLIANWGLGVLQDLDPQTGAITTILSGQLEGRPLRWLNFVLVDSVGALWCSVSTTADDLLDTIARGTADGFIFRVAPDRRSAHVVADAVSFPNCMALDRDEDYLYVVRTVAADVLRFPTRGETLGPPARFGPPLGDRRPDEFGPGCGQLLADPQVGRRWGMADGCAFDAEGNLWVTLVVANRIVAISPDGLAQTVLEDPDGTLLSAPTSIAWGGPDMRDVYIGSIATPHVLKGRSSVPGLPLVHQR</sequence>
<feature type="domain" description="SMP-30/Gluconolactonase/LRE-like region" evidence="3">
    <location>
        <begin position="89"/>
        <end position="299"/>
    </location>
</feature>
<feature type="binding site" evidence="2">
    <location>
        <position position="237"/>
    </location>
    <ligand>
        <name>a divalent metal cation</name>
        <dbReference type="ChEBI" id="CHEBI:60240"/>
    </ligand>
</feature>
<dbReference type="PANTHER" id="PTHR47572">
    <property type="entry name" value="LIPOPROTEIN-RELATED"/>
    <property type="match status" value="1"/>
</dbReference>
<proteinExistence type="predicted"/>
<gene>
    <name evidence="4" type="ORF">MPRM_07690</name>
</gene>
<feature type="binding site" evidence="2">
    <location>
        <position position="112"/>
    </location>
    <ligand>
        <name>substrate</name>
    </ligand>
</feature>
<feature type="binding site" evidence="2">
    <location>
        <position position="132"/>
    </location>
    <ligand>
        <name>substrate</name>
    </ligand>
</feature>
<evidence type="ECO:0000256" key="1">
    <source>
        <dbReference type="PIRSR" id="PIRSR605511-1"/>
    </source>
</evidence>
<feature type="binding site" evidence="2">
    <location>
        <position position="167"/>
    </location>
    <ligand>
        <name>a divalent metal cation</name>
        <dbReference type="ChEBI" id="CHEBI:60240"/>
    </ligand>
</feature>
<dbReference type="SUPFAM" id="SSF63829">
    <property type="entry name" value="Calcium-dependent phosphotriesterase"/>
    <property type="match status" value="1"/>
</dbReference>
<dbReference type="Proteomes" id="UP000467105">
    <property type="component" value="Chromosome"/>
</dbReference>
<keyword evidence="2" id="KW-0862">Zinc</keyword>
<keyword evidence="2" id="KW-0479">Metal-binding</keyword>
<evidence type="ECO:0000313" key="4">
    <source>
        <dbReference type="EMBL" id="BBZ43488.1"/>
    </source>
</evidence>
<keyword evidence="5" id="KW-1185">Reference proteome</keyword>
<organism evidence="4 5">
    <name type="scientific">Mycobacterium parmense</name>
    <dbReference type="NCBI Taxonomy" id="185642"/>
    <lineage>
        <taxon>Bacteria</taxon>
        <taxon>Bacillati</taxon>
        <taxon>Actinomycetota</taxon>
        <taxon>Actinomycetes</taxon>
        <taxon>Mycobacteriales</taxon>
        <taxon>Mycobacteriaceae</taxon>
        <taxon>Mycobacterium</taxon>
        <taxon>Mycobacterium simiae complex</taxon>
    </lineage>
</organism>
<dbReference type="Pfam" id="PF08450">
    <property type="entry name" value="SGL"/>
    <property type="match status" value="1"/>
</dbReference>
<dbReference type="InterPro" id="IPR051262">
    <property type="entry name" value="SMP-30/CGR1_Lactonase"/>
</dbReference>
<reference evidence="4 5" key="1">
    <citation type="journal article" date="2019" name="Emerg. Microbes Infect.">
        <title>Comprehensive subspecies identification of 175 nontuberculous mycobacteria species based on 7547 genomic profiles.</title>
        <authorList>
            <person name="Matsumoto Y."/>
            <person name="Kinjo T."/>
            <person name="Motooka D."/>
            <person name="Nabeya D."/>
            <person name="Jung N."/>
            <person name="Uechi K."/>
            <person name="Horii T."/>
            <person name="Iida T."/>
            <person name="Fujita J."/>
            <person name="Nakamura S."/>
        </authorList>
    </citation>
    <scope>NUCLEOTIDE SEQUENCE [LARGE SCALE GENOMIC DNA]</scope>
    <source>
        <strain evidence="4 5">JCM 14742</strain>
    </source>
</reference>
<evidence type="ECO:0000313" key="5">
    <source>
        <dbReference type="Proteomes" id="UP000467105"/>
    </source>
</evidence>
<accession>A0A7I7YNN0</accession>
<dbReference type="PANTHER" id="PTHR47572:SF5">
    <property type="entry name" value="BLR2277 PROTEIN"/>
    <property type="match status" value="1"/>
</dbReference>